<evidence type="ECO:0000313" key="12">
    <source>
        <dbReference type="EMBL" id="KTW28311.1"/>
    </source>
</evidence>
<dbReference type="STRING" id="1408657.A0A0W4ZIV9"/>
<evidence type="ECO:0000313" key="13">
    <source>
        <dbReference type="Proteomes" id="UP000053447"/>
    </source>
</evidence>
<evidence type="ECO:0000256" key="3">
    <source>
        <dbReference type="ARBA" id="ARBA00008802"/>
    </source>
</evidence>
<dbReference type="GO" id="GO:0006696">
    <property type="term" value="P:ergosterol biosynthetic process"/>
    <property type="evidence" value="ECO:0007669"/>
    <property type="project" value="TreeGrafter"/>
</dbReference>
<evidence type="ECO:0000256" key="9">
    <source>
        <dbReference type="ARBA" id="ARBA00023136"/>
    </source>
</evidence>
<keyword evidence="8 10" id="KW-0560">Oxidoreductase</keyword>
<evidence type="ECO:0000256" key="5">
    <source>
        <dbReference type="ARBA" id="ARBA00022630"/>
    </source>
</evidence>
<sequence length="450" mass="50071">MRGEWDCIIVGAGILGAPLATIFGRQERQTLLLERDTSEPDRIVGELLQPGGVAALYALGLEDALEEIDAVRVNGYHLVWAEQQVQVPYEAHGAALGGRSFHHGRFVQRLRQKAQAQRCVQLLEATAVEIIENKATGRVLGVTARLKATGHLEQHFAPLTVIADGCFSAFRKQFITKPVIVKSNFVGLLLKNVVLPMPLHGHVILSKHSPILIYQLSTHYARILIDVPGKLPSNNTGELKKYMEDIVMPILPKNIQFSFAEALENQRIRSMPNCFLPSSLNKKPGLIVLGDAMNMRHPLTGGGMTVALNDVLLLSNLLSPAIIPSFQDTDLVLQQMYLFHWKRKKLSSVINILAQSLYFLFSPTDPYLSILQKGCFEYFKLGGTAVDGPIGLLSGIYQRPLLLFYHFFAVVFYSIYLALSSSFLNIFTVPIVFLRACGVIFPYIWSELTN</sequence>
<evidence type="ECO:0000256" key="8">
    <source>
        <dbReference type="ARBA" id="ARBA00023002"/>
    </source>
</evidence>
<name>A0A0W4ZIV9_PNEJ7</name>
<dbReference type="Proteomes" id="UP000053447">
    <property type="component" value="Unassembled WGS sequence"/>
</dbReference>
<dbReference type="eggNOG" id="KOG1298">
    <property type="taxonomic scope" value="Eukaryota"/>
</dbReference>
<evidence type="ECO:0000256" key="10">
    <source>
        <dbReference type="RuleBase" id="RU367121"/>
    </source>
</evidence>
<dbReference type="FunFam" id="3.50.50.60:FF:000662">
    <property type="entry name" value="Uncharacterized protein"/>
    <property type="match status" value="1"/>
</dbReference>
<feature type="domain" description="Squalene epoxidase" evidence="11">
    <location>
        <begin position="156"/>
        <end position="422"/>
    </location>
</feature>
<keyword evidence="13" id="KW-1185">Reference proteome</keyword>
<dbReference type="UniPathway" id="UPA00767">
    <property type="reaction ID" value="UER00752"/>
</dbReference>
<keyword evidence="6 10" id="KW-0274">FAD</keyword>
<keyword evidence="7" id="KW-0492">Microsome</keyword>
<accession>A0A0W4ZIV9</accession>
<dbReference type="Gene3D" id="3.50.50.60">
    <property type="entry name" value="FAD/NAD(P)-binding domain"/>
    <property type="match status" value="1"/>
</dbReference>
<comment type="function">
    <text evidence="10">Catalyzes the stereospecific oxidation of squalene to (S)-2,3-epoxysqualene, and is considered to be a rate-limiting enzyme in steroid biosynthesis.</text>
</comment>
<comment type="subcellular location">
    <subcellularLocation>
        <location evidence="10">Endoplasmic reticulum membrane</location>
        <topology evidence="10">Multi-pass membrane protein</topology>
    </subcellularLocation>
    <subcellularLocation>
        <location evidence="2">Microsome membrane</location>
        <topology evidence="2">Multi-pass membrane protein</topology>
    </subcellularLocation>
</comment>
<dbReference type="GO" id="GO:0050660">
    <property type="term" value="F:flavin adenine dinucleotide binding"/>
    <property type="evidence" value="ECO:0007669"/>
    <property type="project" value="UniProtKB-UniRule"/>
</dbReference>
<evidence type="ECO:0000259" key="11">
    <source>
        <dbReference type="Pfam" id="PF08491"/>
    </source>
</evidence>
<comment type="catalytic activity">
    <reaction evidence="10">
        <text>squalene + reduced [NADPH--hemoprotein reductase] + O2 = (S)-2,3-epoxysqualene + oxidized [NADPH--hemoprotein reductase] + H2O + H(+)</text>
        <dbReference type="Rhea" id="RHEA:25282"/>
        <dbReference type="Rhea" id="RHEA-COMP:11964"/>
        <dbReference type="Rhea" id="RHEA-COMP:11965"/>
        <dbReference type="ChEBI" id="CHEBI:15377"/>
        <dbReference type="ChEBI" id="CHEBI:15378"/>
        <dbReference type="ChEBI" id="CHEBI:15379"/>
        <dbReference type="ChEBI" id="CHEBI:15440"/>
        <dbReference type="ChEBI" id="CHEBI:15441"/>
        <dbReference type="ChEBI" id="CHEBI:57618"/>
        <dbReference type="ChEBI" id="CHEBI:58210"/>
        <dbReference type="EC" id="1.14.14.17"/>
    </reaction>
</comment>
<organism evidence="12 13">
    <name type="scientific">Pneumocystis jirovecii (strain RU7)</name>
    <name type="common">Human pneumocystis pneumonia agent</name>
    <dbReference type="NCBI Taxonomy" id="1408657"/>
    <lineage>
        <taxon>Eukaryota</taxon>
        <taxon>Fungi</taxon>
        <taxon>Dikarya</taxon>
        <taxon>Ascomycota</taxon>
        <taxon>Taphrinomycotina</taxon>
        <taxon>Pneumocystomycetes</taxon>
        <taxon>Pneumocystaceae</taxon>
        <taxon>Pneumocystis</taxon>
    </lineage>
</organism>
<evidence type="ECO:0000256" key="7">
    <source>
        <dbReference type="ARBA" id="ARBA00022848"/>
    </source>
</evidence>
<dbReference type="RefSeq" id="XP_018228873.1">
    <property type="nucleotide sequence ID" value="XM_018374993.1"/>
</dbReference>
<comment type="similarity">
    <text evidence="3 10">Belongs to the squalene monooxygenase family.</text>
</comment>
<keyword evidence="9 10" id="KW-0472">Membrane</keyword>
<keyword evidence="10" id="KW-0256">Endoplasmic reticulum</keyword>
<dbReference type="GO" id="GO:0004506">
    <property type="term" value="F:squalene monooxygenase activity"/>
    <property type="evidence" value="ECO:0007669"/>
    <property type="project" value="UniProtKB-UniRule"/>
</dbReference>
<dbReference type="EMBL" id="LFWA01000012">
    <property type="protein sequence ID" value="KTW28311.1"/>
    <property type="molecule type" value="Genomic_DNA"/>
</dbReference>
<dbReference type="Pfam" id="PF08491">
    <property type="entry name" value="SE"/>
    <property type="match status" value="1"/>
</dbReference>
<dbReference type="EC" id="1.14.14.17" evidence="4 10"/>
<keyword evidence="5 10" id="KW-0285">Flavoprotein</keyword>
<evidence type="ECO:0000256" key="6">
    <source>
        <dbReference type="ARBA" id="ARBA00022827"/>
    </source>
</evidence>
<dbReference type="InterPro" id="IPR036188">
    <property type="entry name" value="FAD/NAD-bd_sf"/>
</dbReference>
<dbReference type="AlphaFoldDB" id="A0A0W4ZIV9"/>
<keyword evidence="10" id="KW-0812">Transmembrane</keyword>
<comment type="cofactor">
    <cofactor evidence="1 10">
        <name>FAD</name>
        <dbReference type="ChEBI" id="CHEBI:57692"/>
    </cofactor>
</comment>
<gene>
    <name evidence="12" type="ORF">T551_02730</name>
</gene>
<feature type="transmembrane region" description="Helical" evidence="10">
    <location>
        <begin position="426"/>
        <end position="445"/>
    </location>
</feature>
<reference evidence="13" key="1">
    <citation type="journal article" date="2016" name="Nat. Commun.">
        <title>Genome analysis of three Pneumocystis species reveals adaptation mechanisms to life exclusively in mammalian hosts.</title>
        <authorList>
            <person name="Ma L."/>
            <person name="Chen Z."/>
            <person name="Huang D.W."/>
            <person name="Kutty G."/>
            <person name="Ishihara M."/>
            <person name="Wang H."/>
            <person name="Abouelleil A."/>
            <person name="Bishop L."/>
            <person name="Davey E."/>
            <person name="Deng R."/>
            <person name="Deng X."/>
            <person name="Fan L."/>
            <person name="Fantoni G."/>
            <person name="Fitzgerald M."/>
            <person name="Gogineni E."/>
            <person name="Goldberg J.M."/>
            <person name="Handley G."/>
            <person name="Hu X."/>
            <person name="Huber C."/>
            <person name="Jiao X."/>
            <person name="Jones K."/>
            <person name="Levin J.Z."/>
            <person name="Liu Y."/>
            <person name="Macdonald P."/>
            <person name="Melnikov A."/>
            <person name="Raley C."/>
            <person name="Sassi M."/>
            <person name="Sherman B.T."/>
            <person name="Song X."/>
            <person name="Sykes S."/>
            <person name="Tran B."/>
            <person name="Walsh L."/>
            <person name="Xia Y."/>
            <person name="Yang J."/>
            <person name="Young S."/>
            <person name="Zeng Q."/>
            <person name="Zheng X."/>
            <person name="Stephens R."/>
            <person name="Nusbaum C."/>
            <person name="Birren B.W."/>
            <person name="Azadi P."/>
            <person name="Lempicki R.A."/>
            <person name="Cuomo C.A."/>
            <person name="Kovacs J.A."/>
        </authorList>
    </citation>
    <scope>NUCLEOTIDE SEQUENCE [LARGE SCALE GENOMIC DNA]</scope>
    <source>
        <strain evidence="13">RU7</strain>
    </source>
</reference>
<evidence type="ECO:0000256" key="2">
    <source>
        <dbReference type="ARBA" id="ARBA00004154"/>
    </source>
</evidence>
<protein>
    <recommendedName>
        <fullName evidence="4 10">Squalene monooxygenase</fullName>
        <ecNumber evidence="4 10">1.14.14.17</ecNumber>
    </recommendedName>
</protein>
<dbReference type="PANTHER" id="PTHR10835">
    <property type="entry name" value="SQUALENE MONOOXYGENASE"/>
    <property type="match status" value="1"/>
</dbReference>
<keyword evidence="10" id="KW-1133">Transmembrane helix</keyword>
<dbReference type="SUPFAM" id="SSF51905">
    <property type="entry name" value="FAD/NAD(P)-binding domain"/>
    <property type="match status" value="1"/>
</dbReference>
<dbReference type="GO" id="GO:0005789">
    <property type="term" value="C:endoplasmic reticulum membrane"/>
    <property type="evidence" value="ECO:0007669"/>
    <property type="project" value="UniProtKB-SubCell"/>
</dbReference>
<dbReference type="GeneID" id="28941248"/>
<evidence type="ECO:0000256" key="1">
    <source>
        <dbReference type="ARBA" id="ARBA00001974"/>
    </source>
</evidence>
<feature type="transmembrane region" description="Helical" evidence="10">
    <location>
        <begin position="402"/>
        <end position="419"/>
    </location>
</feature>
<comment type="caution">
    <text evidence="12">The sequence shown here is derived from an EMBL/GenBank/DDBJ whole genome shotgun (WGS) entry which is preliminary data.</text>
</comment>
<dbReference type="InterPro" id="IPR013698">
    <property type="entry name" value="Squalene_epoxidase"/>
</dbReference>
<dbReference type="VEuPathDB" id="FungiDB:T551_02730"/>
<evidence type="ECO:0000256" key="4">
    <source>
        <dbReference type="ARBA" id="ARBA00012312"/>
    </source>
</evidence>
<dbReference type="PANTHER" id="PTHR10835:SF0">
    <property type="entry name" value="SQUALENE MONOOXYGENASE"/>
    <property type="match status" value="1"/>
</dbReference>
<proteinExistence type="inferred from homology"/>
<dbReference type="OrthoDB" id="1678617at2759"/>
<dbReference type="InterPro" id="IPR040125">
    <property type="entry name" value="Squalene_monox"/>
</dbReference>